<dbReference type="PANTHER" id="PTHR14905">
    <property type="entry name" value="NG37"/>
    <property type="match status" value="1"/>
</dbReference>
<dbReference type="Gene3D" id="3.40.50.410">
    <property type="entry name" value="von Willebrand factor, type A domain"/>
    <property type="match status" value="1"/>
</dbReference>
<evidence type="ECO:0000259" key="6">
    <source>
        <dbReference type="Pfam" id="PF25107"/>
    </source>
</evidence>
<evidence type="ECO:0000313" key="8">
    <source>
        <dbReference type="Proteomes" id="UP000276133"/>
    </source>
</evidence>
<dbReference type="InterPro" id="IPR056861">
    <property type="entry name" value="HMCN1-like_VWA"/>
</dbReference>
<dbReference type="InterPro" id="IPR052577">
    <property type="entry name" value="VWA7"/>
</dbReference>
<feature type="domain" description="Hemicentin-1-like von Willebrand factor A" evidence="5">
    <location>
        <begin position="326"/>
        <end position="483"/>
    </location>
</feature>
<keyword evidence="3 4" id="KW-0732">Signal</keyword>
<feature type="signal peptide" evidence="4">
    <location>
        <begin position="1"/>
        <end position="19"/>
    </location>
</feature>
<dbReference type="OrthoDB" id="301415at2759"/>
<proteinExistence type="predicted"/>
<dbReference type="Pfam" id="PF25106">
    <property type="entry name" value="VWA_4"/>
    <property type="match status" value="1"/>
</dbReference>
<reference evidence="7 8" key="1">
    <citation type="journal article" date="2018" name="Sci. Rep.">
        <title>Genomic signatures of local adaptation to the degree of environmental predictability in rotifers.</title>
        <authorList>
            <person name="Franch-Gras L."/>
            <person name="Hahn C."/>
            <person name="Garcia-Roger E.M."/>
            <person name="Carmona M.J."/>
            <person name="Serra M."/>
            <person name="Gomez A."/>
        </authorList>
    </citation>
    <scope>NUCLEOTIDE SEQUENCE [LARGE SCALE GENOMIC DNA]</scope>
    <source>
        <strain evidence="7">HYR1</strain>
    </source>
</reference>
<gene>
    <name evidence="7" type="ORF">BpHYR1_040752</name>
</gene>
<dbReference type="SUPFAM" id="SSF53300">
    <property type="entry name" value="vWA-like"/>
    <property type="match status" value="1"/>
</dbReference>
<dbReference type="Proteomes" id="UP000276133">
    <property type="component" value="Unassembled WGS sequence"/>
</dbReference>
<comment type="subcellular location">
    <subcellularLocation>
        <location evidence="1">Secreted</location>
    </subcellularLocation>
</comment>
<evidence type="ECO:0000259" key="5">
    <source>
        <dbReference type="Pfam" id="PF25106"/>
    </source>
</evidence>
<keyword evidence="8" id="KW-1185">Reference proteome</keyword>
<name>A0A3M7REX8_BRAPC</name>
<accession>A0A3M7REX8</accession>
<sequence>MYSKFNFLLALSIITIVSGFGPNNLVDRYSSTHSSMTKCALYQIAYDALSDIYEEVNSFKRPLYSNEKCLNGKSQLQMIFNRLNISSVHFFSVVNNIDESNQLSDIVEVFSEQAHFHSESFASGAKRVKNFYHFIQAALNENDYKNRTLKFALAYTYLGKMLHSVQDFYSHSNWVNIHPLEINKELTQSNKLSNTASIEERTCTDCLDGINCENKIISSKLTSGYVHWFPLYGKINSLTLTQHIKKIANKPKGKCSHGGLGDISVFLDASGSGINKDFVSSAHGHLHFNASSLAFQNTYNILKNLWNGTTTESFIEFLGISGRTWAFVIDDTGSMSDEIQSVKDMSISMSNELNKNGDSFVLMPFNDPTWGPLTITNKLEVFQSKIRSLYAHGGGDAPEMLYSALLDTIKSIKYFSSVFVWTDAPAKDTHLYEQVLSDASEKKIKINIMLSSYGRRKRSTSGTYKNDFQALTQFTGGFLLNLRKSDSNKVADYVKEINSIDYSTTLLIANVINYKKFTYSYEFYLDENLDKIFIDMTSSSAIDSFYLVNPQLEKNLSYFNFRTLIDTALTKSYLLYLNESYHGLWQIVINATSELNLKITGSLSVQNSGFFDLNQVELFQKNEDNVDNTLVAVKNFIPKNSSAVVTFNSGLDSSIDDDSLEASLFLLDKSANVITVFNMTKVEPVDPEQSLFYSANIFIPSDADEFRIKARVCFEKFKCSERLNPSLFRATGISLRLIYDETTDYSMEMGEHFSAKFEIKNFDSKNANLIIKTQDSFDLINYTRQFFVSSRTSLNASVDFLVPNKPKIIDDQMSLTIKIFDETNDKVSISSKMFTFTLKEKKISQNETTKIPLISDYGNMFNESFFYSIFDGWFLYLLSRPSPGSYLL</sequence>
<evidence type="ECO:0000256" key="1">
    <source>
        <dbReference type="ARBA" id="ARBA00004613"/>
    </source>
</evidence>
<evidence type="ECO:0000256" key="2">
    <source>
        <dbReference type="ARBA" id="ARBA00022525"/>
    </source>
</evidence>
<feature type="domain" description="VWA7 N-terminal" evidence="6">
    <location>
        <begin position="75"/>
        <end position="314"/>
    </location>
</feature>
<organism evidence="7 8">
    <name type="scientific">Brachionus plicatilis</name>
    <name type="common">Marine rotifer</name>
    <name type="synonym">Brachionus muelleri</name>
    <dbReference type="NCBI Taxonomy" id="10195"/>
    <lineage>
        <taxon>Eukaryota</taxon>
        <taxon>Metazoa</taxon>
        <taxon>Spiralia</taxon>
        <taxon>Gnathifera</taxon>
        <taxon>Rotifera</taxon>
        <taxon>Eurotatoria</taxon>
        <taxon>Monogononta</taxon>
        <taxon>Pseudotrocha</taxon>
        <taxon>Ploima</taxon>
        <taxon>Brachionidae</taxon>
        <taxon>Brachionus</taxon>
    </lineage>
</organism>
<feature type="chain" id="PRO_5018085117" evidence="4">
    <location>
        <begin position="20"/>
        <end position="888"/>
    </location>
</feature>
<evidence type="ECO:0000256" key="3">
    <source>
        <dbReference type="ARBA" id="ARBA00022729"/>
    </source>
</evidence>
<dbReference type="InterPro" id="IPR036465">
    <property type="entry name" value="vWFA_dom_sf"/>
</dbReference>
<keyword evidence="2" id="KW-0964">Secreted</keyword>
<dbReference type="EMBL" id="REGN01003550">
    <property type="protein sequence ID" value="RNA22021.1"/>
    <property type="molecule type" value="Genomic_DNA"/>
</dbReference>
<dbReference type="PANTHER" id="PTHR14905:SF7">
    <property type="entry name" value="VON WILLEBRAND FACTOR A DOMAIN-CONTAINING PROTEIN 7"/>
    <property type="match status" value="1"/>
</dbReference>
<dbReference type="GO" id="GO:0005576">
    <property type="term" value="C:extracellular region"/>
    <property type="evidence" value="ECO:0007669"/>
    <property type="project" value="UniProtKB-SubCell"/>
</dbReference>
<dbReference type="InterPro" id="IPR056862">
    <property type="entry name" value="VWA7_N"/>
</dbReference>
<dbReference type="Pfam" id="PF25107">
    <property type="entry name" value="VWA7_N"/>
    <property type="match status" value="1"/>
</dbReference>
<dbReference type="STRING" id="10195.A0A3M7REX8"/>
<protein>
    <submittedName>
        <fullName evidence="7">von Willebrand factor A domain-containing 7-like</fullName>
    </submittedName>
</protein>
<evidence type="ECO:0000256" key="4">
    <source>
        <dbReference type="SAM" id="SignalP"/>
    </source>
</evidence>
<dbReference type="AlphaFoldDB" id="A0A3M7REX8"/>
<evidence type="ECO:0000313" key="7">
    <source>
        <dbReference type="EMBL" id="RNA22021.1"/>
    </source>
</evidence>
<comment type="caution">
    <text evidence="7">The sequence shown here is derived from an EMBL/GenBank/DDBJ whole genome shotgun (WGS) entry which is preliminary data.</text>
</comment>